<organism evidence="1 2">
    <name type="scientific">Caerostris darwini</name>
    <dbReference type="NCBI Taxonomy" id="1538125"/>
    <lineage>
        <taxon>Eukaryota</taxon>
        <taxon>Metazoa</taxon>
        <taxon>Ecdysozoa</taxon>
        <taxon>Arthropoda</taxon>
        <taxon>Chelicerata</taxon>
        <taxon>Arachnida</taxon>
        <taxon>Araneae</taxon>
        <taxon>Araneomorphae</taxon>
        <taxon>Entelegynae</taxon>
        <taxon>Araneoidea</taxon>
        <taxon>Araneidae</taxon>
        <taxon>Caerostris</taxon>
    </lineage>
</organism>
<proteinExistence type="predicted"/>
<sequence length="96" mass="10736">MLCSPVTQYSKYNAAIPCRHRRSLSSPITLYQALDGLHFCSVLKTRRSSVSDKELDAIFPAEVFRTCDHGKSHENKALKEISSNQTPSAATVEFFT</sequence>
<evidence type="ECO:0000313" key="2">
    <source>
        <dbReference type="Proteomes" id="UP001054837"/>
    </source>
</evidence>
<gene>
    <name evidence="1" type="ORF">CDAR_306531</name>
</gene>
<evidence type="ECO:0000313" key="1">
    <source>
        <dbReference type="EMBL" id="GIY37049.1"/>
    </source>
</evidence>
<reference evidence="1 2" key="1">
    <citation type="submission" date="2021-06" db="EMBL/GenBank/DDBJ databases">
        <title>Caerostris darwini draft genome.</title>
        <authorList>
            <person name="Kono N."/>
            <person name="Arakawa K."/>
        </authorList>
    </citation>
    <scope>NUCLEOTIDE SEQUENCE [LARGE SCALE GENOMIC DNA]</scope>
</reference>
<dbReference type="EMBL" id="BPLQ01008396">
    <property type="protein sequence ID" value="GIY37049.1"/>
    <property type="molecule type" value="Genomic_DNA"/>
</dbReference>
<protein>
    <submittedName>
        <fullName evidence="1">Uncharacterized protein</fullName>
    </submittedName>
</protein>
<accession>A0AAV4SUT8</accession>
<keyword evidence="2" id="KW-1185">Reference proteome</keyword>
<name>A0AAV4SUT8_9ARAC</name>
<dbReference type="Proteomes" id="UP001054837">
    <property type="component" value="Unassembled WGS sequence"/>
</dbReference>
<comment type="caution">
    <text evidence="1">The sequence shown here is derived from an EMBL/GenBank/DDBJ whole genome shotgun (WGS) entry which is preliminary data.</text>
</comment>
<dbReference type="AlphaFoldDB" id="A0AAV4SUT8"/>